<reference evidence="2 3" key="1">
    <citation type="submission" date="2016-10" db="EMBL/GenBank/DDBJ databases">
        <authorList>
            <person name="de Groot N.N."/>
        </authorList>
    </citation>
    <scope>NUCLEOTIDE SEQUENCE [LARGE SCALE GENOMIC DNA]</scope>
    <source>
        <strain evidence="2 3">A52C2</strain>
    </source>
</reference>
<dbReference type="SUPFAM" id="SSF53335">
    <property type="entry name" value="S-adenosyl-L-methionine-dependent methyltransferases"/>
    <property type="match status" value="1"/>
</dbReference>
<evidence type="ECO:0000313" key="3">
    <source>
        <dbReference type="Proteomes" id="UP000199647"/>
    </source>
</evidence>
<protein>
    <submittedName>
        <fullName evidence="2">Ubiquinone/menaquinone biosynthesis C-methylase UbiE</fullName>
    </submittedName>
</protein>
<dbReference type="OrthoDB" id="5517736at2"/>
<dbReference type="InterPro" id="IPR050508">
    <property type="entry name" value="Methyltransf_Superfamily"/>
</dbReference>
<keyword evidence="3" id="KW-1185">Reference proteome</keyword>
<sequence length="356" mass="39932">MADTNFERWATRLSFAARQGSRVAWYAGQGVAMRRMVRRIDKEAPDQRPKIRPPTTPVPNLQRLLRDVAALMKRDLANVEAGLYPMPQDEEGGLAGLLARSRAFFRDVPEVARRRRTGAHQEVHEEAPGNRPRYYLQNFHFQSGGWMTEESAEIYDTQVEVLFNGAANAMRRQALVPLAEAIRGRDQRKMAFADIACGTGSFMAQVRRAFPRLPSLAIDLSEPYVQEAGRRVGRAPRAHGVVAKAESLPLADASLDMASCIYLFHELPPKVRREVAREIGRVIRPGGLFVFVESLQTGDNPAYDGLLELFPQLFHEPYYTSYLGEDLEAIFGEAGFTLESSTNAFFSKVVTFRRAG</sequence>
<dbReference type="Gene3D" id="3.40.50.150">
    <property type="entry name" value="Vaccinia Virus protein VP39"/>
    <property type="match status" value="1"/>
</dbReference>
<organism evidence="2 3">
    <name type="scientific">Faunimonas pinastri</name>
    <dbReference type="NCBI Taxonomy" id="1855383"/>
    <lineage>
        <taxon>Bacteria</taxon>
        <taxon>Pseudomonadati</taxon>
        <taxon>Pseudomonadota</taxon>
        <taxon>Alphaproteobacteria</taxon>
        <taxon>Hyphomicrobiales</taxon>
        <taxon>Afifellaceae</taxon>
        <taxon>Faunimonas</taxon>
    </lineage>
</organism>
<dbReference type="EMBL" id="FOFG01000001">
    <property type="protein sequence ID" value="SEP68798.1"/>
    <property type="molecule type" value="Genomic_DNA"/>
</dbReference>
<dbReference type="AlphaFoldDB" id="A0A1H8ZYI3"/>
<keyword evidence="2" id="KW-0808">Transferase</keyword>
<keyword evidence="2" id="KW-0489">Methyltransferase</keyword>
<dbReference type="Proteomes" id="UP000199647">
    <property type="component" value="Unassembled WGS sequence"/>
</dbReference>
<keyword evidence="2" id="KW-0830">Ubiquinone</keyword>
<name>A0A1H8ZYI3_9HYPH</name>
<proteinExistence type="predicted"/>
<feature type="domain" description="Methyltransferase" evidence="1">
    <location>
        <begin position="194"/>
        <end position="287"/>
    </location>
</feature>
<dbReference type="InterPro" id="IPR029063">
    <property type="entry name" value="SAM-dependent_MTases_sf"/>
</dbReference>
<dbReference type="Pfam" id="PF13649">
    <property type="entry name" value="Methyltransf_25"/>
    <property type="match status" value="1"/>
</dbReference>
<dbReference type="RefSeq" id="WP_092494776.1">
    <property type="nucleotide sequence ID" value="NZ_FOFG01000001.1"/>
</dbReference>
<gene>
    <name evidence="2" type="ORF">SAMN05216548_101261</name>
</gene>
<dbReference type="STRING" id="1855383.SAMN05216548_101261"/>
<dbReference type="InterPro" id="IPR041698">
    <property type="entry name" value="Methyltransf_25"/>
</dbReference>
<dbReference type="GO" id="GO:0008168">
    <property type="term" value="F:methyltransferase activity"/>
    <property type="evidence" value="ECO:0007669"/>
    <property type="project" value="UniProtKB-KW"/>
</dbReference>
<dbReference type="GO" id="GO:0032259">
    <property type="term" value="P:methylation"/>
    <property type="evidence" value="ECO:0007669"/>
    <property type="project" value="UniProtKB-KW"/>
</dbReference>
<dbReference type="PANTHER" id="PTHR42912:SF93">
    <property type="entry name" value="N6-ADENOSINE-METHYLTRANSFERASE TMT1A"/>
    <property type="match status" value="1"/>
</dbReference>
<dbReference type="PANTHER" id="PTHR42912">
    <property type="entry name" value="METHYLTRANSFERASE"/>
    <property type="match status" value="1"/>
</dbReference>
<evidence type="ECO:0000313" key="2">
    <source>
        <dbReference type="EMBL" id="SEP68798.1"/>
    </source>
</evidence>
<evidence type="ECO:0000259" key="1">
    <source>
        <dbReference type="Pfam" id="PF13649"/>
    </source>
</evidence>
<accession>A0A1H8ZYI3</accession>